<evidence type="ECO:0000259" key="7">
    <source>
        <dbReference type="Pfam" id="PF00248"/>
    </source>
</evidence>
<gene>
    <name evidence="8" type="ORF">CIG1485E_1420</name>
</gene>
<sequence>MQSRREFMLNLTKFAGGLAIMNSNLFAANKEQIPNIVLNNGVKMPILGYGTYKITGDEATSCTLEALEVGYRLIDTAQMYHNESEIGVALKRAQIPRNELFITTKLSSNMSYKQSIESVNLSMKKLGLDQLDLLLLHWDFSDSLQMYKAMEEVHKKGIVRAIGISNFSAKKYMEFIQNVEILPAINQVEAHVFTQQKDLQKVSKNTILEAWSPFANGKNGFFKNEILSQIGKKYGKTVAQIGLRFLIQNNIIAIPKTTKKSRMIENINIFDFSLDSMDLAQISGLDMDKSLFGWYEYK</sequence>
<comment type="similarity">
    <text evidence="1">Belongs to the aldo/keto reductase family.</text>
</comment>
<dbReference type="InterPro" id="IPR023210">
    <property type="entry name" value="NADP_OxRdtase_dom"/>
</dbReference>
<name>A0A076FC42_9BACT</name>
<dbReference type="PRINTS" id="PR00069">
    <property type="entry name" value="ALDKETRDTASE"/>
</dbReference>
<evidence type="ECO:0000256" key="6">
    <source>
        <dbReference type="PIRSR" id="PIRSR000097-3"/>
    </source>
</evidence>
<evidence type="ECO:0000256" key="1">
    <source>
        <dbReference type="ARBA" id="ARBA00007905"/>
    </source>
</evidence>
<keyword evidence="9" id="KW-1185">Reference proteome</keyword>
<dbReference type="GO" id="GO:0016616">
    <property type="term" value="F:oxidoreductase activity, acting on the CH-OH group of donors, NAD or NADP as acceptor"/>
    <property type="evidence" value="ECO:0007669"/>
    <property type="project" value="UniProtKB-ARBA"/>
</dbReference>
<accession>A0A076FC42</accession>
<dbReference type="PROSITE" id="PS00798">
    <property type="entry name" value="ALDOKETO_REDUCTASE_1"/>
    <property type="match status" value="1"/>
</dbReference>
<evidence type="ECO:0000256" key="4">
    <source>
        <dbReference type="PIRSR" id="PIRSR000097-1"/>
    </source>
</evidence>
<dbReference type="HOGENOM" id="CLU_023205_0_1_7"/>
<evidence type="ECO:0000313" key="8">
    <source>
        <dbReference type="EMBL" id="AII15243.1"/>
    </source>
</evidence>
<dbReference type="InterPro" id="IPR020471">
    <property type="entry name" value="AKR"/>
</dbReference>
<dbReference type="Gene3D" id="3.20.20.100">
    <property type="entry name" value="NADP-dependent oxidoreductase domain"/>
    <property type="match status" value="1"/>
</dbReference>
<feature type="active site" description="Proton donor" evidence="4">
    <location>
        <position position="80"/>
    </location>
</feature>
<dbReference type="PROSITE" id="PS00062">
    <property type="entry name" value="ALDOKETO_REDUCTASE_2"/>
    <property type="match status" value="1"/>
</dbReference>
<dbReference type="AlphaFoldDB" id="A0A076FC42"/>
<dbReference type="RefSeq" id="WP_235183846.1">
    <property type="nucleotide sequence ID" value="NZ_CP009043.1"/>
</dbReference>
<dbReference type="PANTHER" id="PTHR43827:SF3">
    <property type="entry name" value="NADP-DEPENDENT OXIDOREDUCTASE DOMAIN-CONTAINING PROTEIN"/>
    <property type="match status" value="1"/>
</dbReference>
<dbReference type="PROSITE" id="PS00063">
    <property type="entry name" value="ALDOKETO_REDUCTASE_3"/>
    <property type="match status" value="1"/>
</dbReference>
<dbReference type="Proteomes" id="UP000028486">
    <property type="component" value="Chromosome"/>
</dbReference>
<dbReference type="STRING" id="1244531.CIG2463D_1613"/>
<feature type="domain" description="NADP-dependent oxidoreductase" evidence="7">
    <location>
        <begin position="47"/>
        <end position="285"/>
    </location>
</feature>
<dbReference type="FunFam" id="3.20.20.100:FF:000015">
    <property type="entry name" value="Oxidoreductase, aldo/keto reductase family"/>
    <property type="match status" value="1"/>
</dbReference>
<keyword evidence="3" id="KW-0560">Oxidoreductase</keyword>
<evidence type="ECO:0000256" key="2">
    <source>
        <dbReference type="ARBA" id="ARBA00022857"/>
    </source>
</evidence>
<dbReference type="EMBL" id="CP009043">
    <property type="protein sequence ID" value="AII15243.1"/>
    <property type="molecule type" value="Genomic_DNA"/>
</dbReference>
<dbReference type="PANTHER" id="PTHR43827">
    <property type="entry name" value="2,5-DIKETO-D-GLUCONIC ACID REDUCTASE"/>
    <property type="match status" value="1"/>
</dbReference>
<evidence type="ECO:0000313" key="9">
    <source>
        <dbReference type="Proteomes" id="UP000028486"/>
    </source>
</evidence>
<keyword evidence="2" id="KW-0521">NADP</keyword>
<feature type="binding site" evidence="5">
    <location>
        <position position="137"/>
    </location>
    <ligand>
        <name>substrate</name>
    </ligand>
</feature>
<dbReference type="KEGG" id="caj:CIG1485E_1420"/>
<proteinExistence type="inferred from homology"/>
<feature type="site" description="Lowers pKa of active site Tyr" evidence="6">
    <location>
        <position position="105"/>
    </location>
</feature>
<dbReference type="SUPFAM" id="SSF51430">
    <property type="entry name" value="NAD(P)-linked oxidoreductase"/>
    <property type="match status" value="1"/>
</dbReference>
<evidence type="ECO:0000256" key="5">
    <source>
        <dbReference type="PIRSR" id="PIRSR000097-2"/>
    </source>
</evidence>
<dbReference type="Pfam" id="PF00248">
    <property type="entry name" value="Aldo_ket_red"/>
    <property type="match status" value="1"/>
</dbReference>
<dbReference type="PIRSF" id="PIRSF000097">
    <property type="entry name" value="AKR"/>
    <property type="match status" value="1"/>
</dbReference>
<dbReference type="eggNOG" id="COG0656">
    <property type="taxonomic scope" value="Bacteria"/>
</dbReference>
<evidence type="ECO:0000256" key="3">
    <source>
        <dbReference type="ARBA" id="ARBA00023002"/>
    </source>
</evidence>
<organism evidence="8 9">
    <name type="scientific">Campylobacter iguaniorum</name>
    <dbReference type="NCBI Taxonomy" id="1244531"/>
    <lineage>
        <taxon>Bacteria</taxon>
        <taxon>Pseudomonadati</taxon>
        <taxon>Campylobacterota</taxon>
        <taxon>Epsilonproteobacteria</taxon>
        <taxon>Campylobacterales</taxon>
        <taxon>Campylobacteraceae</taxon>
        <taxon>Campylobacter</taxon>
    </lineage>
</organism>
<dbReference type="InterPro" id="IPR036812">
    <property type="entry name" value="NAD(P)_OxRdtase_dom_sf"/>
</dbReference>
<protein>
    <submittedName>
        <fullName evidence="8">Aldo/keto reductase</fullName>
    </submittedName>
</protein>
<reference evidence="9" key="1">
    <citation type="journal article" date="2014" name="Genome Announc.">
        <title>Complete Genome Sequence of Campylobacter iguaniorum Strain 1485ET, Isolated from a Bearded Dragon (Pogona vitticeps).</title>
        <authorList>
            <person name="Gilbert M.J."/>
            <person name="Miller W.G."/>
            <person name="Yee E."/>
            <person name="Kik M."/>
            <person name="Wagenaar J.A."/>
            <person name="Duim B."/>
        </authorList>
    </citation>
    <scope>NUCLEOTIDE SEQUENCE [LARGE SCALE GENOMIC DNA]</scope>
    <source>
        <strain evidence="9">1485E</strain>
    </source>
</reference>
<dbReference type="InterPro" id="IPR018170">
    <property type="entry name" value="Aldo/ket_reductase_CS"/>
</dbReference>